<evidence type="ECO:0000259" key="7">
    <source>
        <dbReference type="PROSITE" id="PS50850"/>
    </source>
</evidence>
<dbReference type="InterPro" id="IPR005828">
    <property type="entry name" value="MFS_sugar_transport-like"/>
</dbReference>
<keyword evidence="2 6" id="KW-0812">Transmembrane</keyword>
<evidence type="ECO:0000256" key="4">
    <source>
        <dbReference type="ARBA" id="ARBA00023136"/>
    </source>
</evidence>
<feature type="transmembrane region" description="Helical" evidence="6">
    <location>
        <begin position="223"/>
        <end position="243"/>
    </location>
</feature>
<feature type="transmembrane region" description="Helical" evidence="6">
    <location>
        <begin position="193"/>
        <end position="211"/>
    </location>
</feature>
<feature type="transmembrane region" description="Helical" evidence="6">
    <location>
        <begin position="164"/>
        <end position="187"/>
    </location>
</feature>
<proteinExistence type="predicted"/>
<feature type="transmembrane region" description="Helical" evidence="6">
    <location>
        <begin position="347"/>
        <end position="368"/>
    </location>
</feature>
<feature type="domain" description="Major facilitator superfamily (MFS) profile" evidence="7">
    <location>
        <begin position="94"/>
        <end position="519"/>
    </location>
</feature>
<evidence type="ECO:0000256" key="2">
    <source>
        <dbReference type="ARBA" id="ARBA00022692"/>
    </source>
</evidence>
<dbReference type="SUPFAM" id="SSF103473">
    <property type="entry name" value="MFS general substrate transporter"/>
    <property type="match status" value="1"/>
</dbReference>
<gene>
    <name evidence="8" type="ORF">NTJ_06336</name>
</gene>
<feature type="transmembrane region" description="Helical" evidence="6">
    <location>
        <begin position="20"/>
        <end position="43"/>
    </location>
</feature>
<evidence type="ECO:0000313" key="9">
    <source>
        <dbReference type="Proteomes" id="UP001307889"/>
    </source>
</evidence>
<evidence type="ECO:0000256" key="1">
    <source>
        <dbReference type="ARBA" id="ARBA00004141"/>
    </source>
</evidence>
<feature type="region of interest" description="Disordered" evidence="5">
    <location>
        <begin position="523"/>
        <end position="554"/>
    </location>
</feature>
<name>A0ABN7AQD2_9HEMI</name>
<accession>A0ABN7AQD2</accession>
<protein>
    <submittedName>
        <fullName evidence="8">Organic cation transporter</fullName>
    </submittedName>
</protein>
<dbReference type="Gene3D" id="1.20.1250.20">
    <property type="entry name" value="MFS general substrate transporter like domains"/>
    <property type="match status" value="1"/>
</dbReference>
<evidence type="ECO:0000256" key="5">
    <source>
        <dbReference type="SAM" id="MobiDB-lite"/>
    </source>
</evidence>
<feature type="transmembrane region" description="Helical" evidence="6">
    <location>
        <begin position="437"/>
        <end position="457"/>
    </location>
</feature>
<sequence>MDLDSILREIGQFGRYQMFVFFLLFFSIVYTTFFTLTFVFTAADLQYRCLVPGCESLNDTTFNSPWVNRSIPYEDGKLARCQRYVPRAGHEDSCSPDAFNSNVTESCQEFVFSNAENTIVSEFGLECSENRWKIAAVGTINNVGQFIGMMIIGILSDKFGRKSALIAAMMLSGLMGILRSLAPTYIWFMTFELLDAIIASGTYSACFIIAMEITGPDKRVMGGAFTACCYSIGEIVMGVVAMYVQDWRWFLRVLYAPGFLFVFYIWLVPESIRWLLANKQYGRACDLIKQISHVNGKPLSPETKKMMKALRASEDVVKDEKLAEKNPAEGQPAKISPLKSILKSRIMLFRIFVCSFCWATNAFVYYGLALNSVSINGDKYVNFILSAIAEIPAYIMSALILGKLGRRTSQSGSLTVSGLALFAFCFVSKEMKTLTLCLYLLGKSSITMSFTVLYVLASEMFPTNARHSLMGTCSMIARIGSMSAPLMPLLEHYVNPVLVFSSTALIAAVMVLFLPETQGTELPDDVEQAERIGKTDPSTKKASDVEKCSEPTRY</sequence>
<feature type="transmembrane region" description="Helical" evidence="6">
    <location>
        <begin position="134"/>
        <end position="155"/>
    </location>
</feature>
<keyword evidence="9" id="KW-1185">Reference proteome</keyword>
<evidence type="ECO:0000256" key="3">
    <source>
        <dbReference type="ARBA" id="ARBA00022989"/>
    </source>
</evidence>
<feature type="transmembrane region" description="Helical" evidence="6">
    <location>
        <begin position="493"/>
        <end position="514"/>
    </location>
</feature>
<organism evidence="8 9">
    <name type="scientific">Nesidiocoris tenuis</name>
    <dbReference type="NCBI Taxonomy" id="355587"/>
    <lineage>
        <taxon>Eukaryota</taxon>
        <taxon>Metazoa</taxon>
        <taxon>Ecdysozoa</taxon>
        <taxon>Arthropoda</taxon>
        <taxon>Hexapoda</taxon>
        <taxon>Insecta</taxon>
        <taxon>Pterygota</taxon>
        <taxon>Neoptera</taxon>
        <taxon>Paraneoptera</taxon>
        <taxon>Hemiptera</taxon>
        <taxon>Heteroptera</taxon>
        <taxon>Panheteroptera</taxon>
        <taxon>Cimicomorpha</taxon>
        <taxon>Miridae</taxon>
        <taxon>Dicyphina</taxon>
        <taxon>Nesidiocoris</taxon>
    </lineage>
</organism>
<evidence type="ECO:0000313" key="8">
    <source>
        <dbReference type="EMBL" id="BES93527.1"/>
    </source>
</evidence>
<evidence type="ECO:0000256" key="6">
    <source>
        <dbReference type="SAM" id="Phobius"/>
    </source>
</evidence>
<feature type="transmembrane region" description="Helical" evidence="6">
    <location>
        <begin position="380"/>
        <end position="401"/>
    </location>
</feature>
<dbReference type="InterPro" id="IPR005829">
    <property type="entry name" value="Sugar_transporter_CS"/>
</dbReference>
<dbReference type="EMBL" id="AP028912">
    <property type="protein sequence ID" value="BES93527.1"/>
    <property type="molecule type" value="Genomic_DNA"/>
</dbReference>
<feature type="transmembrane region" description="Helical" evidence="6">
    <location>
        <begin position="249"/>
        <end position="269"/>
    </location>
</feature>
<dbReference type="InterPro" id="IPR036259">
    <property type="entry name" value="MFS_trans_sf"/>
</dbReference>
<dbReference type="Pfam" id="PF00083">
    <property type="entry name" value="Sugar_tr"/>
    <property type="match status" value="1"/>
</dbReference>
<dbReference type="PROSITE" id="PS50850">
    <property type="entry name" value="MFS"/>
    <property type="match status" value="1"/>
</dbReference>
<reference evidence="8 9" key="1">
    <citation type="submission" date="2023-09" db="EMBL/GenBank/DDBJ databases">
        <title>Nesidiocoris tenuis whole genome shotgun sequence.</title>
        <authorList>
            <person name="Shibata T."/>
            <person name="Shimoda M."/>
            <person name="Kobayashi T."/>
            <person name="Uehara T."/>
        </authorList>
    </citation>
    <scope>NUCLEOTIDE SEQUENCE [LARGE SCALE GENOMIC DNA]</scope>
    <source>
        <strain evidence="8 9">Japan</strain>
    </source>
</reference>
<dbReference type="PANTHER" id="PTHR24064">
    <property type="entry name" value="SOLUTE CARRIER FAMILY 22 MEMBER"/>
    <property type="match status" value="1"/>
</dbReference>
<keyword evidence="3 6" id="KW-1133">Transmembrane helix</keyword>
<keyword evidence="4 6" id="KW-0472">Membrane</keyword>
<dbReference type="InterPro" id="IPR020846">
    <property type="entry name" value="MFS_dom"/>
</dbReference>
<dbReference type="Proteomes" id="UP001307889">
    <property type="component" value="Chromosome 4"/>
</dbReference>
<dbReference type="CDD" id="cd17317">
    <property type="entry name" value="MFS_SLC22"/>
    <property type="match status" value="1"/>
</dbReference>
<comment type="subcellular location">
    <subcellularLocation>
        <location evidence="1">Membrane</location>
        <topology evidence="1">Multi-pass membrane protein</topology>
    </subcellularLocation>
</comment>
<feature type="compositionally biased region" description="Basic and acidic residues" evidence="5">
    <location>
        <begin position="528"/>
        <end position="554"/>
    </location>
</feature>
<dbReference type="PROSITE" id="PS00216">
    <property type="entry name" value="SUGAR_TRANSPORT_1"/>
    <property type="match status" value="1"/>
</dbReference>